<dbReference type="Gene3D" id="2.60.40.10">
    <property type="entry name" value="Immunoglobulins"/>
    <property type="match status" value="1"/>
</dbReference>
<evidence type="ECO:0000313" key="5">
    <source>
        <dbReference type="Proteomes" id="UP001152803"/>
    </source>
</evidence>
<dbReference type="Proteomes" id="UP001152803">
    <property type="component" value="Unassembled WGS sequence"/>
</dbReference>
<dbReference type="InterPro" id="IPR007110">
    <property type="entry name" value="Ig-like_dom"/>
</dbReference>
<keyword evidence="5" id="KW-1185">Reference proteome</keyword>
<dbReference type="GO" id="GO:0005886">
    <property type="term" value="C:plasma membrane"/>
    <property type="evidence" value="ECO:0007669"/>
    <property type="project" value="InterPro"/>
</dbReference>
<feature type="transmembrane region" description="Helical" evidence="1">
    <location>
        <begin position="167"/>
        <end position="193"/>
    </location>
</feature>
<keyword evidence="1" id="KW-0812">Transmembrane</keyword>
<sequence length="280" mass="31914">MRPRMERPSLALSLLLLVIYCPGDLWGHNKMKCTPSVQIKRHTRYKAVEKESLKITCPVYSCGQTFNLAWCRLDNVDFCRPVNITHSIKYGLEKPKEVGELDYFFLFFANISLDDAGRYRCGISNFVSKYVSHSITVNFTESLDNGNENSYSSKSILTEEELQGYNWIPYFSICTIILAVVIMVMMISFLCIYGCKRLQGSRNAHASCCQYNATKDMHGISTANQTTVDRNSSHAHDNELDRHESSMIYVTLNNQSRQEGSAHRSVALEDHTEYATIRVS</sequence>
<dbReference type="PANTHER" id="PTHR37996:SF1">
    <property type="entry name" value="B- AND T-LYMPHOCYTE ATTENUATOR"/>
    <property type="match status" value="1"/>
</dbReference>
<dbReference type="SUPFAM" id="SSF48726">
    <property type="entry name" value="Immunoglobulin"/>
    <property type="match status" value="1"/>
</dbReference>
<keyword evidence="2" id="KW-0732">Signal</keyword>
<dbReference type="GO" id="GO:0002768">
    <property type="term" value="P:immune response-regulating cell surface receptor signaling pathway"/>
    <property type="evidence" value="ECO:0007669"/>
    <property type="project" value="InterPro"/>
</dbReference>
<dbReference type="GO" id="GO:0038023">
    <property type="term" value="F:signaling receptor activity"/>
    <property type="evidence" value="ECO:0007669"/>
    <property type="project" value="InterPro"/>
</dbReference>
<dbReference type="InterPro" id="IPR003599">
    <property type="entry name" value="Ig_sub"/>
</dbReference>
<dbReference type="AlphaFoldDB" id="A0A9Q1DVT0"/>
<dbReference type="PROSITE" id="PS50835">
    <property type="entry name" value="IG_LIKE"/>
    <property type="match status" value="1"/>
</dbReference>
<feature type="chain" id="PRO_5040310893" description="Ig-like domain-containing protein" evidence="2">
    <location>
        <begin position="28"/>
        <end position="280"/>
    </location>
</feature>
<name>A0A9Q1DVT0_CONCO</name>
<keyword evidence="1" id="KW-0472">Membrane</keyword>
<keyword evidence="1" id="KW-1133">Transmembrane helix</keyword>
<feature type="signal peptide" evidence="2">
    <location>
        <begin position="1"/>
        <end position="27"/>
    </location>
</feature>
<proteinExistence type="predicted"/>
<dbReference type="SMART" id="SM00409">
    <property type="entry name" value="IG"/>
    <property type="match status" value="1"/>
</dbReference>
<dbReference type="InterPro" id="IPR013783">
    <property type="entry name" value="Ig-like_fold"/>
</dbReference>
<evidence type="ECO:0000313" key="4">
    <source>
        <dbReference type="EMBL" id="KAJ8282671.1"/>
    </source>
</evidence>
<dbReference type="EMBL" id="JAFJMO010000003">
    <property type="protein sequence ID" value="KAJ8282671.1"/>
    <property type="molecule type" value="Genomic_DNA"/>
</dbReference>
<organism evidence="4 5">
    <name type="scientific">Conger conger</name>
    <name type="common">Conger eel</name>
    <name type="synonym">Muraena conger</name>
    <dbReference type="NCBI Taxonomy" id="82655"/>
    <lineage>
        <taxon>Eukaryota</taxon>
        <taxon>Metazoa</taxon>
        <taxon>Chordata</taxon>
        <taxon>Craniata</taxon>
        <taxon>Vertebrata</taxon>
        <taxon>Euteleostomi</taxon>
        <taxon>Actinopterygii</taxon>
        <taxon>Neopterygii</taxon>
        <taxon>Teleostei</taxon>
        <taxon>Anguilliformes</taxon>
        <taxon>Congridae</taxon>
        <taxon>Conger</taxon>
    </lineage>
</organism>
<gene>
    <name evidence="4" type="ORF">COCON_G00051900</name>
</gene>
<dbReference type="PANTHER" id="PTHR37996">
    <property type="entry name" value="B- AND T-LYMPHOCYTE ATTENUATOR"/>
    <property type="match status" value="1"/>
</dbReference>
<feature type="domain" description="Ig-like" evidence="3">
    <location>
        <begin position="35"/>
        <end position="138"/>
    </location>
</feature>
<evidence type="ECO:0000256" key="2">
    <source>
        <dbReference type="SAM" id="SignalP"/>
    </source>
</evidence>
<evidence type="ECO:0000256" key="1">
    <source>
        <dbReference type="SAM" id="Phobius"/>
    </source>
</evidence>
<dbReference type="InterPro" id="IPR036179">
    <property type="entry name" value="Ig-like_dom_sf"/>
</dbReference>
<comment type="caution">
    <text evidence="4">The sequence shown here is derived from an EMBL/GenBank/DDBJ whole genome shotgun (WGS) entry which is preliminary data.</text>
</comment>
<reference evidence="4" key="1">
    <citation type="journal article" date="2023" name="Science">
        <title>Genome structures resolve the early diversification of teleost fishes.</title>
        <authorList>
            <person name="Parey E."/>
            <person name="Louis A."/>
            <person name="Montfort J."/>
            <person name="Bouchez O."/>
            <person name="Roques C."/>
            <person name="Iampietro C."/>
            <person name="Lluch J."/>
            <person name="Castinel A."/>
            <person name="Donnadieu C."/>
            <person name="Desvignes T."/>
            <person name="Floi Bucao C."/>
            <person name="Jouanno E."/>
            <person name="Wen M."/>
            <person name="Mejri S."/>
            <person name="Dirks R."/>
            <person name="Jansen H."/>
            <person name="Henkel C."/>
            <person name="Chen W.J."/>
            <person name="Zahm M."/>
            <person name="Cabau C."/>
            <person name="Klopp C."/>
            <person name="Thompson A.W."/>
            <person name="Robinson-Rechavi M."/>
            <person name="Braasch I."/>
            <person name="Lecointre G."/>
            <person name="Bobe J."/>
            <person name="Postlethwait J.H."/>
            <person name="Berthelot C."/>
            <person name="Roest Crollius H."/>
            <person name="Guiguen Y."/>
        </authorList>
    </citation>
    <scope>NUCLEOTIDE SEQUENCE</scope>
    <source>
        <strain evidence="4">Concon-B</strain>
    </source>
</reference>
<evidence type="ECO:0000259" key="3">
    <source>
        <dbReference type="PROSITE" id="PS50835"/>
    </source>
</evidence>
<protein>
    <recommendedName>
        <fullName evidence="3">Ig-like domain-containing protein</fullName>
    </recommendedName>
</protein>
<accession>A0A9Q1DVT0</accession>
<dbReference type="InterPro" id="IPR039257">
    <property type="entry name" value="BTLA"/>
</dbReference>
<dbReference type="OrthoDB" id="9947981at2759"/>